<accession>A0AAV2HSQ3</accession>
<keyword evidence="5" id="KW-0325">Glycoprotein</keyword>
<evidence type="ECO:0000256" key="2">
    <source>
        <dbReference type="ARBA" id="ARBA00022692"/>
    </source>
</evidence>
<feature type="compositionally biased region" description="Basic residues" evidence="6">
    <location>
        <begin position="228"/>
        <end position="243"/>
    </location>
</feature>
<name>A0AAV2HSQ3_LYMST</name>
<evidence type="ECO:0000256" key="5">
    <source>
        <dbReference type="ARBA" id="ARBA00023180"/>
    </source>
</evidence>
<dbReference type="GO" id="GO:0030178">
    <property type="term" value="P:negative regulation of Wnt signaling pathway"/>
    <property type="evidence" value="ECO:0007669"/>
    <property type="project" value="InterPro"/>
</dbReference>
<gene>
    <name evidence="9" type="ORF">GSLYS_00011051001</name>
</gene>
<sequence length="566" mass="63349">MAAANKWILLRLIAIYSVLVVTSGSNPHFVYREDWTEKSCARVLHKVRHQMVSTPLPPDVRGDWVSYRCEIRSGPEYVIRHFVFKNGTFEAVLYRFSDPDCHHPMYAIQSWGTHRLTQASWTVRGGTEAEYDVTSAYVIPYTVNATQELSGRLAEGCGLTGLYTTMMPFSKYLIYSLPPHLDHSHHHQAEVKGRDPNQDGDVDCFHALNFTLHELQLVMVELRRHHHGYHHHHHHHGGNKGRKSLSDNDLTGSDDIPLDPADAQLTRELLLGAVHSKPEDRQSHRPSSFQTALKDGHTPGCGVCSRIMSSSALYPPRLTSHAGTLLSLEGEWVSTRCESRQYGMFLTRWLHFLPDGASWQGQYDYYHDALCRHPSFSLNAKGNYAGGTDSTLVHGAKDYSFKVTRLKVIPHDQATVDSMNHYGGNGCGKAHGWAVGQEQDVTKTGGCVTLGIRLPNMERDIMKMEVVHRKLHLYVGQRLIDRKPGTSYQKERPTAFQEPLVKCDQVDLDMSINTAPGGHSWAGAVALPLSAGPDLDAKNSKNPIRIGFCCVLVSFFASIQMSIILL</sequence>
<keyword evidence="10" id="KW-1185">Reference proteome</keyword>
<evidence type="ECO:0000256" key="6">
    <source>
        <dbReference type="SAM" id="MobiDB-lite"/>
    </source>
</evidence>
<proteinExistence type="predicted"/>
<evidence type="ECO:0000313" key="10">
    <source>
        <dbReference type="Proteomes" id="UP001497497"/>
    </source>
</evidence>
<feature type="signal peptide" evidence="7">
    <location>
        <begin position="1"/>
        <end position="24"/>
    </location>
</feature>
<keyword evidence="2" id="KW-0812">Transmembrane</keyword>
<feature type="domain" description="APCDD1" evidence="8">
    <location>
        <begin position="317"/>
        <end position="529"/>
    </location>
</feature>
<dbReference type="PANTHER" id="PTHR31021:SF1">
    <property type="entry name" value="CHROMOSOME UNDETERMINED SCAFFOLD_56, WHOLE GENOME SHOTGUN SEQUENCE"/>
    <property type="match status" value="1"/>
</dbReference>
<organism evidence="9 10">
    <name type="scientific">Lymnaea stagnalis</name>
    <name type="common">Great pond snail</name>
    <name type="synonym">Helix stagnalis</name>
    <dbReference type="NCBI Taxonomy" id="6523"/>
    <lineage>
        <taxon>Eukaryota</taxon>
        <taxon>Metazoa</taxon>
        <taxon>Spiralia</taxon>
        <taxon>Lophotrochozoa</taxon>
        <taxon>Mollusca</taxon>
        <taxon>Gastropoda</taxon>
        <taxon>Heterobranchia</taxon>
        <taxon>Euthyneura</taxon>
        <taxon>Panpulmonata</taxon>
        <taxon>Hygrophila</taxon>
        <taxon>Lymnaeoidea</taxon>
        <taxon>Lymnaeidae</taxon>
        <taxon>Lymnaea</taxon>
    </lineage>
</organism>
<comment type="caution">
    <text evidence="9">The sequence shown here is derived from an EMBL/GenBank/DDBJ whole genome shotgun (WGS) entry which is preliminary data.</text>
</comment>
<dbReference type="InterPro" id="IPR029405">
    <property type="entry name" value="APCDD1_dom"/>
</dbReference>
<evidence type="ECO:0000259" key="8">
    <source>
        <dbReference type="SMART" id="SM01352"/>
    </source>
</evidence>
<reference evidence="9 10" key="1">
    <citation type="submission" date="2024-04" db="EMBL/GenBank/DDBJ databases">
        <authorList>
            <consortium name="Genoscope - CEA"/>
            <person name="William W."/>
        </authorList>
    </citation>
    <scope>NUCLEOTIDE SEQUENCE [LARGE SCALE GENOMIC DNA]</scope>
</reference>
<comment type="subcellular location">
    <subcellularLocation>
        <location evidence="1">Membrane</location>
        <topology evidence="1">Single-pass membrane protein</topology>
    </subcellularLocation>
</comment>
<evidence type="ECO:0000256" key="4">
    <source>
        <dbReference type="ARBA" id="ARBA00023136"/>
    </source>
</evidence>
<evidence type="ECO:0000256" key="1">
    <source>
        <dbReference type="ARBA" id="ARBA00004167"/>
    </source>
</evidence>
<keyword evidence="3 7" id="KW-0732">Signal</keyword>
<feature type="chain" id="PRO_5043427291" description="APCDD1 domain-containing protein" evidence="7">
    <location>
        <begin position="25"/>
        <end position="566"/>
    </location>
</feature>
<dbReference type="SMART" id="SM01352">
    <property type="entry name" value="APCDDC"/>
    <property type="match status" value="2"/>
</dbReference>
<dbReference type="GO" id="GO:0005886">
    <property type="term" value="C:plasma membrane"/>
    <property type="evidence" value="ECO:0007669"/>
    <property type="project" value="InterPro"/>
</dbReference>
<protein>
    <recommendedName>
        <fullName evidence="8">APCDD1 domain-containing protein</fullName>
    </recommendedName>
</protein>
<dbReference type="PANTHER" id="PTHR31021">
    <property type="entry name" value="ADENOMATOSIS POLYPOSIS COLI DOWN-REGULATED 1"/>
    <property type="match status" value="1"/>
</dbReference>
<evidence type="ECO:0000256" key="7">
    <source>
        <dbReference type="SAM" id="SignalP"/>
    </source>
</evidence>
<dbReference type="Pfam" id="PF14921">
    <property type="entry name" value="APCDDC"/>
    <property type="match status" value="2"/>
</dbReference>
<dbReference type="AlphaFoldDB" id="A0AAV2HSQ3"/>
<keyword evidence="4" id="KW-0472">Membrane</keyword>
<dbReference type="GO" id="GO:0017147">
    <property type="term" value="F:Wnt-protein binding"/>
    <property type="evidence" value="ECO:0007669"/>
    <property type="project" value="InterPro"/>
</dbReference>
<feature type="region of interest" description="Disordered" evidence="6">
    <location>
        <begin position="275"/>
        <end position="294"/>
    </location>
</feature>
<dbReference type="Proteomes" id="UP001497497">
    <property type="component" value="Unassembled WGS sequence"/>
</dbReference>
<evidence type="ECO:0000313" key="9">
    <source>
        <dbReference type="EMBL" id="CAL1537138.1"/>
    </source>
</evidence>
<dbReference type="EMBL" id="CAXITT010000251">
    <property type="protein sequence ID" value="CAL1537138.1"/>
    <property type="molecule type" value="Genomic_DNA"/>
</dbReference>
<dbReference type="InterPro" id="IPR042425">
    <property type="entry name" value="APCDD1"/>
</dbReference>
<feature type="domain" description="APCDD1" evidence="8">
    <location>
        <begin position="39"/>
        <end position="316"/>
    </location>
</feature>
<feature type="region of interest" description="Disordered" evidence="6">
    <location>
        <begin position="228"/>
        <end position="258"/>
    </location>
</feature>
<evidence type="ECO:0000256" key="3">
    <source>
        <dbReference type="ARBA" id="ARBA00022729"/>
    </source>
</evidence>